<dbReference type="PANTHER" id="PTHR31515:SF2">
    <property type="entry name" value="TRANSMEMBRANE PROTEIN"/>
    <property type="match status" value="1"/>
</dbReference>
<dbReference type="STRING" id="145388.A0A0D2LWP9"/>
<dbReference type="PANTHER" id="PTHR31515">
    <property type="entry name" value="TRANSMEMBRANE PROTEIN-RELATED"/>
    <property type="match status" value="1"/>
</dbReference>
<evidence type="ECO:0000313" key="4">
    <source>
        <dbReference type="Proteomes" id="UP000054498"/>
    </source>
</evidence>
<feature type="region of interest" description="Disordered" evidence="1">
    <location>
        <begin position="387"/>
        <end position="412"/>
    </location>
</feature>
<evidence type="ECO:0000313" key="3">
    <source>
        <dbReference type="EMBL" id="KIY95904.1"/>
    </source>
</evidence>
<feature type="domain" description="DUF7906" evidence="2">
    <location>
        <begin position="307"/>
        <end position="386"/>
    </location>
</feature>
<dbReference type="InterPro" id="IPR057228">
    <property type="entry name" value="DUF7906"/>
</dbReference>
<name>A0A0D2LWP9_9CHLO</name>
<dbReference type="Pfam" id="PF25483">
    <property type="entry name" value="DUF7906"/>
    <property type="match status" value="1"/>
</dbReference>
<evidence type="ECO:0000256" key="1">
    <source>
        <dbReference type="SAM" id="MobiDB-lite"/>
    </source>
</evidence>
<dbReference type="GeneID" id="25729382"/>
<dbReference type="OrthoDB" id="16573at2759"/>
<keyword evidence="4" id="KW-1185">Reference proteome</keyword>
<dbReference type="KEGG" id="mng:MNEG_12058"/>
<evidence type="ECO:0000259" key="2">
    <source>
        <dbReference type="Pfam" id="PF25483"/>
    </source>
</evidence>
<reference evidence="3 4" key="1">
    <citation type="journal article" date="2013" name="BMC Genomics">
        <title>Reconstruction of the lipid metabolism for the microalga Monoraphidium neglectum from its genome sequence reveals characteristics suitable for biofuel production.</title>
        <authorList>
            <person name="Bogen C."/>
            <person name="Al-Dilaimi A."/>
            <person name="Albersmeier A."/>
            <person name="Wichmann J."/>
            <person name="Grundmann M."/>
            <person name="Rupp O."/>
            <person name="Lauersen K.J."/>
            <person name="Blifernez-Klassen O."/>
            <person name="Kalinowski J."/>
            <person name="Goesmann A."/>
            <person name="Mussgnug J.H."/>
            <person name="Kruse O."/>
        </authorList>
    </citation>
    <scope>NUCLEOTIDE SEQUENCE [LARGE SCALE GENOMIC DNA]</scope>
    <source>
        <strain evidence="3 4">SAG 48.87</strain>
    </source>
</reference>
<dbReference type="AlphaFoldDB" id="A0A0D2LWP9"/>
<dbReference type="RefSeq" id="XP_013894924.1">
    <property type="nucleotide sequence ID" value="XM_014039470.1"/>
</dbReference>
<protein>
    <recommendedName>
        <fullName evidence="2">DUF7906 domain-containing protein</fullName>
    </recommendedName>
</protein>
<gene>
    <name evidence="3" type="ORF">MNEG_12058</name>
</gene>
<sequence>MRRSRTRSRAHVCNTHNRPLAPPGRKGDGNARVRLDELALTEWFGHMDHLMPHTRVSLADLTCLDDGHCAGRVEGSMSPSPLPAHVRLNFSCNVVVVQKGEVLETYERAVNAFSRPVDPDFETGTQQVDALKFEPFIDSFVEGLGLDRGYTMIVVNPKWSSSLASYGFRAGYSVDEMMMLQEQVPEMRALSLSHWDGEPSPPRGHAMGSHGFFAGGWSHRSQKFSVSQLQSESAAWVRNAQAYLAAEEDHKRKLLRAIGPRTKGALSVARAVGMLRNRQSSEVAQLLGAMITMPPEHFHNPKWRASHPLEDCLTPAWVGHSRWLLLDLTAQKADWGPALGGEGVVVAGSIPDVPSMFSEVQEAREVAREDKFGEDPRQQQLREDLAAKAGQASAAAAAHHDAQHEARRAAAEEAKLQGVVHGVAPGQEAQLGEGTEEQQEAKRQEALLHAELDMYEAFALQHCHNRRDPPAACAEAREQSLEIRHELQQLSTQSTTKMRAFREHHWEIFGFDDDEDGIKEIADASSRAKEHFLGQLSDILSHGLRHVVAPPSATWHHSGYLHDSASPYAHKVHFNVHTVFDNSRKLGDWRARGVSFDIEQYKAQVGSPM</sequence>
<feature type="compositionally biased region" description="Basic residues" evidence="1">
    <location>
        <begin position="1"/>
        <end position="10"/>
    </location>
</feature>
<dbReference type="EMBL" id="KK103259">
    <property type="protein sequence ID" value="KIY95904.1"/>
    <property type="molecule type" value="Genomic_DNA"/>
</dbReference>
<organism evidence="3 4">
    <name type="scientific">Monoraphidium neglectum</name>
    <dbReference type="NCBI Taxonomy" id="145388"/>
    <lineage>
        <taxon>Eukaryota</taxon>
        <taxon>Viridiplantae</taxon>
        <taxon>Chlorophyta</taxon>
        <taxon>core chlorophytes</taxon>
        <taxon>Chlorophyceae</taxon>
        <taxon>CS clade</taxon>
        <taxon>Sphaeropleales</taxon>
        <taxon>Selenastraceae</taxon>
        <taxon>Monoraphidium</taxon>
    </lineage>
</organism>
<dbReference type="Proteomes" id="UP000054498">
    <property type="component" value="Unassembled WGS sequence"/>
</dbReference>
<proteinExistence type="predicted"/>
<feature type="compositionally biased region" description="Basic and acidic residues" evidence="1">
    <location>
        <begin position="398"/>
        <end position="412"/>
    </location>
</feature>
<feature type="compositionally biased region" description="Low complexity" evidence="1">
    <location>
        <begin position="387"/>
        <end position="397"/>
    </location>
</feature>
<feature type="region of interest" description="Disordered" evidence="1">
    <location>
        <begin position="1"/>
        <end position="30"/>
    </location>
</feature>
<accession>A0A0D2LWP9</accession>